<evidence type="ECO:0000259" key="6">
    <source>
        <dbReference type="SMART" id="SM00602"/>
    </source>
</evidence>
<keyword evidence="5" id="KW-0812">Transmembrane</keyword>
<dbReference type="Gene3D" id="2.130.10.10">
    <property type="entry name" value="YVTN repeat-like/Quinoprotein amine dehydrogenase"/>
    <property type="match status" value="2"/>
</dbReference>
<evidence type="ECO:0000256" key="1">
    <source>
        <dbReference type="ARBA" id="ARBA00004370"/>
    </source>
</evidence>
<dbReference type="InterPro" id="IPR050310">
    <property type="entry name" value="VPS10-sortilin"/>
</dbReference>
<feature type="domain" description="VPS10" evidence="6">
    <location>
        <begin position="844"/>
        <end position="1467"/>
    </location>
</feature>
<dbReference type="PANTHER" id="PTHR12106:SF27">
    <property type="entry name" value="SORTILIN-RELATED RECEPTOR"/>
    <property type="match status" value="1"/>
</dbReference>
<dbReference type="OrthoDB" id="443634at2759"/>
<dbReference type="GO" id="GO:0006896">
    <property type="term" value="P:Golgi to vacuole transport"/>
    <property type="evidence" value="ECO:0007669"/>
    <property type="project" value="TreeGrafter"/>
</dbReference>
<accession>A0A0L6VG96</accession>
<organism evidence="7 8">
    <name type="scientific">Puccinia sorghi</name>
    <dbReference type="NCBI Taxonomy" id="27349"/>
    <lineage>
        <taxon>Eukaryota</taxon>
        <taxon>Fungi</taxon>
        <taxon>Dikarya</taxon>
        <taxon>Basidiomycota</taxon>
        <taxon>Pucciniomycotina</taxon>
        <taxon>Pucciniomycetes</taxon>
        <taxon>Pucciniales</taxon>
        <taxon>Pucciniaceae</taxon>
        <taxon>Puccinia</taxon>
    </lineage>
</organism>
<reference evidence="7 8" key="1">
    <citation type="submission" date="2015-08" db="EMBL/GenBank/DDBJ databases">
        <title>Next Generation Sequencing and Analysis of the Genome of Puccinia sorghi L Schw, the Causal Agent of Maize Common Rust.</title>
        <authorList>
            <person name="Rochi L."/>
            <person name="Burguener G."/>
            <person name="Darino M."/>
            <person name="Turjanski A."/>
            <person name="Kreff E."/>
            <person name="Dieguez M.J."/>
            <person name="Sacco F."/>
        </authorList>
    </citation>
    <scope>NUCLEOTIDE SEQUENCE [LARGE SCALE GENOMIC DNA]</scope>
    <source>
        <strain evidence="7 8">RO10H11247</strain>
    </source>
</reference>
<dbReference type="FunFam" id="3.30.60.270:FF:000007">
    <property type="entry name" value="Sortilin"/>
    <property type="match status" value="1"/>
</dbReference>
<proteinExistence type="predicted"/>
<evidence type="ECO:0000313" key="8">
    <source>
        <dbReference type="Proteomes" id="UP000037035"/>
    </source>
</evidence>
<dbReference type="SMART" id="SM00602">
    <property type="entry name" value="VPS10"/>
    <property type="match status" value="2"/>
</dbReference>
<keyword evidence="5" id="KW-1133">Transmembrane helix</keyword>
<dbReference type="Proteomes" id="UP000037035">
    <property type="component" value="Unassembled WGS sequence"/>
</dbReference>
<keyword evidence="8" id="KW-1185">Reference proteome</keyword>
<keyword evidence="4" id="KW-0325">Glycoprotein</keyword>
<evidence type="ECO:0000256" key="4">
    <source>
        <dbReference type="ARBA" id="ARBA00023180"/>
    </source>
</evidence>
<evidence type="ECO:0000256" key="2">
    <source>
        <dbReference type="ARBA" id="ARBA00022737"/>
    </source>
</evidence>
<dbReference type="SUPFAM" id="SSF110296">
    <property type="entry name" value="Oligoxyloglucan reducing end-specific cellobiohydrolase"/>
    <property type="match status" value="3"/>
</dbReference>
<feature type="domain" description="VPS10" evidence="6">
    <location>
        <begin position="116"/>
        <end position="818"/>
    </location>
</feature>
<dbReference type="CDD" id="cd15482">
    <property type="entry name" value="Sialidase_non-viral"/>
    <property type="match status" value="1"/>
</dbReference>
<dbReference type="Gene3D" id="2.10.70.80">
    <property type="match status" value="2"/>
</dbReference>
<evidence type="ECO:0000313" key="7">
    <source>
        <dbReference type="EMBL" id="KNZ59130.1"/>
    </source>
</evidence>
<dbReference type="Gene3D" id="3.30.60.270">
    <property type="match status" value="2"/>
</dbReference>
<dbReference type="FunFam" id="2.130.10.10:FF:000690">
    <property type="entry name" value="Sortilin"/>
    <property type="match status" value="1"/>
</dbReference>
<protein>
    <recommendedName>
        <fullName evidence="6">VPS10 domain-containing protein</fullName>
    </recommendedName>
</protein>
<feature type="transmembrane region" description="Helical" evidence="5">
    <location>
        <begin position="1470"/>
        <end position="1491"/>
    </location>
</feature>
<sequence length="1618" mass="181428">MVCWWGGLLDWGVEGVGKNEDVHRSSGVVAQLTLRMFYIKTHPPSTISSSKAQTHKNSIKTIPQLLSPTSLLHSFTIILLFLIFSSLVTSLNALKEPSSTIAKFSHMPSKLIYFEDTPIILSHDSILRQVWRSTDEGKTWNLISAVPSGDAWLVVEHSWDNRVAFILSRGSKHWRTINRGDSWQSFTTSDQPSISGSPLAFHSTKWNWILFSGQKCESLGSWRGKLCYDEASVFFPLIYDNFWYKKKEKDNDQSHLKKTDLEEMIYCITKEAPGDQSEPKTSQSSSSSLFDRLKALAGQMVNDRESRLYSSKDFFVKDRQYVDLGLGKNGRGVVGMGAVQRYIVVALKPGNVFSEAISGQSSSDEMLLYITNDGVNWARANFPHGHGLKENAYTIVESTPYSIMVDVLTNPAAGSGTMFTSDSNGTHFTKSLEHTSRSSSGIVDFEKIVAIEGISIANTVLNVDEVHGSKEQKKVQTKITFDDGGHWSLVKAPLVDAHGNKFHCDVSDIQSCALHLHSVTQPHNFGRVFSTPSPGILMGIGNVGECLLPYVEGDTFLSIDGGLNWKMVKEGARKYEIGDQGGLLVMLDDEEDTEEVDYSFDFGKTWSTYNFKQKLRAKLLTSVPDSTSQKFLLLGTIPKKHLPASSKSDRQAVIQLDFSQMGRRKCKESDFENWYARKLEGHPDCLMGHKNNNPALLFRRFWMSSNFLNGENLMPIAMLEKSSTNQKVVKKIALVLTKILNARPWLMIKKNSDYNYAPDNGICILSAPETIPAGQCASPHDKFLGSSGYRLIPGNTCNRATGLKKDEPVLKDCTEGKAAPGQVTHQRFQFPGMVLEQVYFEESHTVLVFTSENQVWQSKNQGFSWDEPVKNVKFISLQIHPYSRDRAYLIAPDRTIYYTTDKGSSWNSIRTPLEANLLGIPLLDFHPTRPDWLIWTGSDGCIESQGEHCKAVAYYSKDNGRYWNKIDDYVRVCSWARDKKFKVDERLIFCQAYQHKRGSQKAMVGDNPLQMIEGRNFYSEKKKLFDSIVGFATFEEFMVVAQIAPNGDHLNLYASIDGSHYALAQFPPNLKIENKAYTVLESTTDAVFLHVTTNGQTGSEYGSLFKSNSNGTYYSLSLDHVNRNSKGYVDFEKMMGLDGIAVMNVKLVTRITHNDGGRWKPIAPPSKDSLGQPYTCSSTACALHIHGYTERADPRATYSSPSAVGLMMAVGNVGHSLAPYKESDTFLTRDGGFTWEEVSKDAHMWEYGDQGSILVLVNDEGPTDRVKYTLDEGLTWSEYVFGETPIRVTSIFTVPDDTSRKFLLFGFTKRSGDATIVVHLDFSKITNVKCALDTTDPNHDDFELWSPSETRSEPCLFGRQTLYYRRVRSPSRLCYVGEKLPQPHKIQRNCLCSEEDFECEFNYRRDPITHKCILVPGATPLASEPNCAWNQSFWHERTEFRKIPYSSCEGGIQLDKGRQHICPNASGHGVFWWGTVVVAPAILFGLGGFWWMRRRASGDGVGWRRGVIHLPDGGRRAGGGTGVSEVIDTIASIPWFLVGVGSALWGYLITSPLVTKWIGGGRQGYRQVSLDDDAELLQVSFFSFSFSFPSINARNYLSSFLKIVPTFKLTSTLQDYED</sequence>
<dbReference type="InterPro" id="IPR031777">
    <property type="entry name" value="Sortilin_C"/>
</dbReference>
<evidence type="ECO:0000256" key="5">
    <source>
        <dbReference type="SAM" id="Phobius"/>
    </source>
</evidence>
<evidence type="ECO:0000256" key="3">
    <source>
        <dbReference type="ARBA" id="ARBA00023136"/>
    </source>
</evidence>
<dbReference type="VEuPathDB" id="FungiDB:VP01_1798g1"/>
<dbReference type="Pfam" id="PF15901">
    <property type="entry name" value="Sortilin_C"/>
    <property type="match status" value="3"/>
</dbReference>
<dbReference type="GO" id="GO:0005794">
    <property type="term" value="C:Golgi apparatus"/>
    <property type="evidence" value="ECO:0007669"/>
    <property type="project" value="TreeGrafter"/>
</dbReference>
<dbReference type="STRING" id="27349.A0A0L6VG96"/>
<dbReference type="InterPro" id="IPR006581">
    <property type="entry name" value="VPS10"/>
</dbReference>
<dbReference type="Pfam" id="PF15902">
    <property type="entry name" value="Sortilin-Vps10"/>
    <property type="match status" value="2"/>
</dbReference>
<keyword evidence="2" id="KW-0677">Repeat</keyword>
<dbReference type="FunFam" id="2.130.10.10:FF:000801">
    <property type="entry name" value="Sortilin"/>
    <property type="match status" value="1"/>
</dbReference>
<comment type="caution">
    <text evidence="7">The sequence shown here is derived from an EMBL/GenBank/DDBJ whole genome shotgun (WGS) entry which is preliminary data.</text>
</comment>
<comment type="subcellular location">
    <subcellularLocation>
        <location evidence="1">Membrane</location>
    </subcellularLocation>
</comment>
<dbReference type="GO" id="GO:0005829">
    <property type="term" value="C:cytosol"/>
    <property type="evidence" value="ECO:0007669"/>
    <property type="project" value="GOC"/>
</dbReference>
<dbReference type="InterPro" id="IPR031778">
    <property type="entry name" value="Sortilin_N"/>
</dbReference>
<dbReference type="InterPro" id="IPR015943">
    <property type="entry name" value="WD40/YVTN_repeat-like_dom_sf"/>
</dbReference>
<keyword evidence="3 5" id="KW-0472">Membrane</keyword>
<dbReference type="GO" id="GO:0006895">
    <property type="term" value="P:Golgi to endosome transport"/>
    <property type="evidence" value="ECO:0007669"/>
    <property type="project" value="TreeGrafter"/>
</dbReference>
<dbReference type="GO" id="GO:0016020">
    <property type="term" value="C:membrane"/>
    <property type="evidence" value="ECO:0007669"/>
    <property type="project" value="UniProtKB-SubCell"/>
</dbReference>
<dbReference type="EMBL" id="LAVV01006612">
    <property type="protein sequence ID" value="KNZ59130.1"/>
    <property type="molecule type" value="Genomic_DNA"/>
</dbReference>
<dbReference type="PANTHER" id="PTHR12106">
    <property type="entry name" value="SORTILIN RELATED"/>
    <property type="match status" value="1"/>
</dbReference>
<name>A0A0L6VG96_9BASI</name>
<dbReference type="GO" id="GO:0006623">
    <property type="term" value="P:protein targeting to vacuole"/>
    <property type="evidence" value="ECO:0007669"/>
    <property type="project" value="TreeGrafter"/>
</dbReference>
<gene>
    <name evidence="7" type="ORF">VP01_1798g1</name>
</gene>